<evidence type="ECO:0000313" key="2">
    <source>
        <dbReference type="Proteomes" id="UP000077824"/>
    </source>
</evidence>
<dbReference type="AlphaFoldDB" id="A0A172XXT1"/>
<proteinExistence type="predicted"/>
<dbReference type="EMBL" id="CP015199">
    <property type="protein sequence ID" value="ANF51764.1"/>
    <property type="molecule type" value="Genomic_DNA"/>
</dbReference>
<accession>A0A172XXT1</accession>
<dbReference type="STRING" id="1685010.A0O34_15170"/>
<organism evidence="1 2">
    <name type="scientific">Chryseobacterium glaciei</name>
    <dbReference type="NCBI Taxonomy" id="1685010"/>
    <lineage>
        <taxon>Bacteria</taxon>
        <taxon>Pseudomonadati</taxon>
        <taxon>Bacteroidota</taxon>
        <taxon>Flavobacteriia</taxon>
        <taxon>Flavobacteriales</taxon>
        <taxon>Weeksellaceae</taxon>
        <taxon>Chryseobacterium group</taxon>
        <taxon>Chryseobacterium</taxon>
    </lineage>
</organism>
<reference evidence="1 2" key="1">
    <citation type="submission" date="2016-04" db="EMBL/GenBank/DDBJ databases">
        <title>Complete Genome Sequence of Chryseobacterium sp. IHBB 10212.</title>
        <authorList>
            <person name="Pal M."/>
            <person name="Swarnkar M.K."/>
            <person name="Kaushal K."/>
            <person name="Chhibber S."/>
            <person name="Singh A.K."/>
            <person name="Gulati A."/>
        </authorList>
    </citation>
    <scope>NUCLEOTIDE SEQUENCE [LARGE SCALE GENOMIC DNA]</scope>
    <source>
        <strain evidence="1 2">IHBB 10212</strain>
    </source>
</reference>
<gene>
    <name evidence="1" type="ORF">A0O34_15170</name>
</gene>
<evidence type="ECO:0000313" key="1">
    <source>
        <dbReference type="EMBL" id="ANF51764.1"/>
    </source>
</evidence>
<dbReference type="OrthoDB" id="1275118at2"/>
<dbReference type="KEGG" id="chh:A0O34_15170"/>
<dbReference type="Proteomes" id="UP000077824">
    <property type="component" value="Chromosome"/>
</dbReference>
<dbReference type="RefSeq" id="WP_066756231.1">
    <property type="nucleotide sequence ID" value="NZ_CP015199.1"/>
</dbReference>
<keyword evidence="2" id="KW-1185">Reference proteome</keyword>
<protein>
    <submittedName>
        <fullName evidence="1">Uncharacterized protein</fullName>
    </submittedName>
</protein>
<sequence>MLNPVKNTKNRSFSKFLGQRRKSFLPKKEQPQNFDFVKQNQGSISASTISHGIIKCLFSSKATGKTAFAFGPTLGDAYQNMIGKFNLKYS</sequence>
<name>A0A172XXT1_9FLAO</name>